<accession>A0A9D1VSZ1</accession>
<comment type="subcellular location">
    <subcellularLocation>
        <location evidence="1">Cell membrane</location>
        <topology evidence="1">Multi-pass membrane protein</topology>
    </subcellularLocation>
</comment>
<dbReference type="GO" id="GO:0005886">
    <property type="term" value="C:plasma membrane"/>
    <property type="evidence" value="ECO:0007669"/>
    <property type="project" value="UniProtKB-SubCell"/>
</dbReference>
<name>A0A9D1VSZ1_9FIRM</name>
<evidence type="ECO:0000313" key="7">
    <source>
        <dbReference type="EMBL" id="HIX46092.1"/>
    </source>
</evidence>
<comment type="caution">
    <text evidence="7">The sequence shown here is derived from an EMBL/GenBank/DDBJ whole genome shotgun (WGS) entry which is preliminary data.</text>
</comment>
<evidence type="ECO:0000256" key="2">
    <source>
        <dbReference type="ARBA" id="ARBA00022475"/>
    </source>
</evidence>
<feature type="transmembrane region" description="Helical" evidence="6">
    <location>
        <begin position="125"/>
        <end position="146"/>
    </location>
</feature>
<keyword evidence="3 6" id="KW-0812">Transmembrane</keyword>
<evidence type="ECO:0000256" key="3">
    <source>
        <dbReference type="ARBA" id="ARBA00022692"/>
    </source>
</evidence>
<keyword evidence="5 6" id="KW-0472">Membrane</keyword>
<dbReference type="GO" id="GO:0015297">
    <property type="term" value="F:antiporter activity"/>
    <property type="evidence" value="ECO:0007669"/>
    <property type="project" value="InterPro"/>
</dbReference>
<feature type="transmembrane region" description="Helical" evidence="6">
    <location>
        <begin position="7"/>
        <end position="27"/>
    </location>
</feature>
<protein>
    <submittedName>
        <fullName evidence="7">Multidrug transporter MatE</fullName>
    </submittedName>
</protein>
<evidence type="ECO:0000256" key="5">
    <source>
        <dbReference type="ARBA" id="ARBA00023136"/>
    </source>
</evidence>
<dbReference type="InterPro" id="IPR051327">
    <property type="entry name" value="MATE_MepA_subfamily"/>
</dbReference>
<dbReference type="Proteomes" id="UP000824249">
    <property type="component" value="Unassembled WGS sequence"/>
</dbReference>
<feature type="transmembrane region" description="Helical" evidence="6">
    <location>
        <begin position="83"/>
        <end position="105"/>
    </location>
</feature>
<feature type="transmembrane region" description="Helical" evidence="6">
    <location>
        <begin position="217"/>
        <end position="236"/>
    </location>
</feature>
<dbReference type="PANTHER" id="PTHR43823:SF3">
    <property type="entry name" value="MULTIDRUG EXPORT PROTEIN MEPA"/>
    <property type="match status" value="1"/>
</dbReference>
<reference evidence="7" key="2">
    <citation type="submission" date="2021-04" db="EMBL/GenBank/DDBJ databases">
        <authorList>
            <person name="Gilroy R."/>
        </authorList>
    </citation>
    <scope>NUCLEOTIDE SEQUENCE</scope>
    <source>
        <strain evidence="7">26628</strain>
    </source>
</reference>
<feature type="transmembrane region" description="Helical" evidence="6">
    <location>
        <begin position="304"/>
        <end position="323"/>
    </location>
</feature>
<proteinExistence type="predicted"/>
<dbReference type="AlphaFoldDB" id="A0A9D1VSZ1"/>
<keyword evidence="2" id="KW-1003">Cell membrane</keyword>
<feature type="transmembrane region" description="Helical" evidence="6">
    <location>
        <begin position="402"/>
        <end position="422"/>
    </location>
</feature>
<organism evidence="7 8">
    <name type="scientific">Candidatus Borkfalkia faecigallinarum</name>
    <dbReference type="NCBI Taxonomy" id="2838509"/>
    <lineage>
        <taxon>Bacteria</taxon>
        <taxon>Bacillati</taxon>
        <taxon>Bacillota</taxon>
        <taxon>Clostridia</taxon>
        <taxon>Christensenellales</taxon>
        <taxon>Christensenellaceae</taxon>
        <taxon>Candidatus Borkfalkia</taxon>
    </lineage>
</organism>
<feature type="transmembrane region" description="Helical" evidence="6">
    <location>
        <begin position="343"/>
        <end position="360"/>
    </location>
</feature>
<feature type="transmembrane region" description="Helical" evidence="6">
    <location>
        <begin position="372"/>
        <end position="396"/>
    </location>
</feature>
<evidence type="ECO:0000313" key="8">
    <source>
        <dbReference type="Proteomes" id="UP000824249"/>
    </source>
</evidence>
<feature type="transmembrane region" description="Helical" evidence="6">
    <location>
        <begin position="183"/>
        <end position="205"/>
    </location>
</feature>
<dbReference type="PANTHER" id="PTHR43823">
    <property type="entry name" value="SPORULATION PROTEIN YKVU"/>
    <property type="match status" value="1"/>
</dbReference>
<evidence type="ECO:0000256" key="1">
    <source>
        <dbReference type="ARBA" id="ARBA00004651"/>
    </source>
</evidence>
<dbReference type="Pfam" id="PF01554">
    <property type="entry name" value="MatE"/>
    <property type="match status" value="2"/>
</dbReference>
<dbReference type="GO" id="GO:0042910">
    <property type="term" value="F:xenobiotic transmembrane transporter activity"/>
    <property type="evidence" value="ECO:0007669"/>
    <property type="project" value="InterPro"/>
</dbReference>
<feature type="transmembrane region" description="Helical" evidence="6">
    <location>
        <begin position="256"/>
        <end position="275"/>
    </location>
</feature>
<dbReference type="EMBL" id="DXFD01000003">
    <property type="protein sequence ID" value="HIX46092.1"/>
    <property type="molecule type" value="Genomic_DNA"/>
</dbReference>
<sequence>MRVYRSFATYVAPSVLAFALSGVYAIVDGFFVGQSVGDAGLSAINVAFPVVSLIQALGTGIGMGGAVLWSVRRGIDGLASARFVRATLWLLLFVSAAMTACFPLAGHVLRLFGAEGAIFSFGEEYLRVILLGAAFQIFATGVVPLIRNAGGAVFAFLTMVSGFAANILLDYLFVWVLEMGTEGAAIATIIGQAVTAIEAIAYLLWKKLPFFGTLRGFGGCAASIARVGIAPFGLTLSPMISLMLINRFCMLYDGGAAVACYACIAYAITIVQMLLQGVGDGSQPLISQYYGEGKPELAEKVKRLAYLCAIALALLCCPLLYALRGFIGPLFGASESVAREVEAVLPVFLIGLLFYGYSRITTANFYATERTAFSYICVYSEPALMLLLLFILPLFFGQAGVWWSAVLAQILTAGISLLLMLVGRGRAVYN</sequence>
<dbReference type="InterPro" id="IPR002528">
    <property type="entry name" value="MATE_fam"/>
</dbReference>
<feature type="transmembrane region" description="Helical" evidence="6">
    <location>
        <begin position="153"/>
        <end position="177"/>
    </location>
</feature>
<keyword evidence="4 6" id="KW-1133">Transmembrane helix</keyword>
<evidence type="ECO:0000256" key="4">
    <source>
        <dbReference type="ARBA" id="ARBA00022989"/>
    </source>
</evidence>
<evidence type="ECO:0000256" key="6">
    <source>
        <dbReference type="SAM" id="Phobius"/>
    </source>
</evidence>
<feature type="transmembrane region" description="Helical" evidence="6">
    <location>
        <begin position="47"/>
        <end position="71"/>
    </location>
</feature>
<gene>
    <name evidence="7" type="ORF">H9737_00190</name>
</gene>
<reference evidence="7" key="1">
    <citation type="journal article" date="2021" name="PeerJ">
        <title>Extensive microbial diversity within the chicken gut microbiome revealed by metagenomics and culture.</title>
        <authorList>
            <person name="Gilroy R."/>
            <person name="Ravi A."/>
            <person name="Getino M."/>
            <person name="Pursley I."/>
            <person name="Horton D.L."/>
            <person name="Alikhan N.F."/>
            <person name="Baker D."/>
            <person name="Gharbi K."/>
            <person name="Hall N."/>
            <person name="Watson M."/>
            <person name="Adriaenssens E.M."/>
            <person name="Foster-Nyarko E."/>
            <person name="Jarju S."/>
            <person name="Secka A."/>
            <person name="Antonio M."/>
            <person name="Oren A."/>
            <person name="Chaudhuri R.R."/>
            <person name="La Ragione R."/>
            <person name="Hildebrand F."/>
            <person name="Pallen M.J."/>
        </authorList>
    </citation>
    <scope>NUCLEOTIDE SEQUENCE</scope>
    <source>
        <strain evidence="7">26628</strain>
    </source>
</reference>